<dbReference type="EMBL" id="JBFOLJ010000010">
    <property type="protein sequence ID" value="KAL2502487.1"/>
    <property type="molecule type" value="Genomic_DNA"/>
</dbReference>
<accession>A0ABD1SP62</accession>
<dbReference type="AlphaFoldDB" id="A0ABD1SP62"/>
<evidence type="ECO:0000256" key="1">
    <source>
        <dbReference type="SAM" id="MobiDB-lite"/>
    </source>
</evidence>
<evidence type="ECO:0000313" key="3">
    <source>
        <dbReference type="Proteomes" id="UP001604277"/>
    </source>
</evidence>
<sequence>MEVMLIMDFFRFSSDSNPRLSSEEELISELEKINGDLMTKNEDDDRFSTWMKCIRYESMNEKEKNRRYRISYNRAGTYSQIKIKKHRQKDTHEEISSSIAKSEQERSAKV</sequence>
<feature type="region of interest" description="Disordered" evidence="1">
    <location>
        <begin position="81"/>
        <end position="110"/>
    </location>
</feature>
<name>A0ABD1SP62_9LAMI</name>
<organism evidence="2 3">
    <name type="scientific">Forsythia ovata</name>
    <dbReference type="NCBI Taxonomy" id="205694"/>
    <lineage>
        <taxon>Eukaryota</taxon>
        <taxon>Viridiplantae</taxon>
        <taxon>Streptophyta</taxon>
        <taxon>Embryophyta</taxon>
        <taxon>Tracheophyta</taxon>
        <taxon>Spermatophyta</taxon>
        <taxon>Magnoliopsida</taxon>
        <taxon>eudicotyledons</taxon>
        <taxon>Gunneridae</taxon>
        <taxon>Pentapetalae</taxon>
        <taxon>asterids</taxon>
        <taxon>lamiids</taxon>
        <taxon>Lamiales</taxon>
        <taxon>Oleaceae</taxon>
        <taxon>Forsythieae</taxon>
        <taxon>Forsythia</taxon>
    </lineage>
</organism>
<gene>
    <name evidence="2" type="ORF">Fot_36335</name>
</gene>
<dbReference type="Proteomes" id="UP001604277">
    <property type="component" value="Unassembled WGS sequence"/>
</dbReference>
<reference evidence="3" key="1">
    <citation type="submission" date="2024-07" db="EMBL/GenBank/DDBJ databases">
        <title>Two chromosome-level genome assemblies of Korean endemic species Abeliophyllum distichum and Forsythia ovata (Oleaceae).</title>
        <authorList>
            <person name="Jang H."/>
        </authorList>
    </citation>
    <scope>NUCLEOTIDE SEQUENCE [LARGE SCALE GENOMIC DNA]</scope>
</reference>
<evidence type="ECO:0000313" key="2">
    <source>
        <dbReference type="EMBL" id="KAL2502487.1"/>
    </source>
</evidence>
<keyword evidence="3" id="KW-1185">Reference proteome</keyword>
<comment type="caution">
    <text evidence="2">The sequence shown here is derived from an EMBL/GenBank/DDBJ whole genome shotgun (WGS) entry which is preliminary data.</text>
</comment>
<protein>
    <submittedName>
        <fullName evidence="2">Uncharacterized protein</fullName>
    </submittedName>
</protein>
<proteinExistence type="predicted"/>